<protein>
    <submittedName>
        <fullName evidence="1">Uncharacterized protein</fullName>
    </submittedName>
</protein>
<evidence type="ECO:0000313" key="2">
    <source>
        <dbReference type="Proteomes" id="UP000620104"/>
    </source>
</evidence>
<name>A0A8H3YFI7_9TREE</name>
<dbReference type="EMBL" id="BLZA01000017">
    <property type="protein sequence ID" value="GHJ86247.1"/>
    <property type="molecule type" value="Genomic_DNA"/>
</dbReference>
<proteinExistence type="predicted"/>
<dbReference type="Gene3D" id="3.30.559.10">
    <property type="entry name" value="Chloramphenicol acetyltransferase-like domain"/>
    <property type="match status" value="1"/>
</dbReference>
<keyword evidence="2" id="KW-1185">Reference proteome</keyword>
<reference evidence="1" key="1">
    <citation type="submission" date="2020-07" db="EMBL/GenBank/DDBJ databases">
        <title>Draft Genome Sequence of a Deep-Sea Yeast, Naganishia (Cryptococcus) liquefaciens strain N6.</title>
        <authorList>
            <person name="Han Y.W."/>
            <person name="Kajitani R."/>
            <person name="Morimoto H."/>
            <person name="Parhat M."/>
            <person name="Tsubouchi H."/>
            <person name="Bakenova O."/>
            <person name="Ogata M."/>
            <person name="Argunhan B."/>
            <person name="Aoki R."/>
            <person name="Kajiwara S."/>
            <person name="Itoh T."/>
            <person name="Iwasaki H."/>
        </authorList>
    </citation>
    <scope>NUCLEOTIDE SEQUENCE</scope>
    <source>
        <strain evidence="1">N6</strain>
    </source>
</reference>
<dbReference type="InterPro" id="IPR052058">
    <property type="entry name" value="Alcohol_O-acetyltransferase"/>
</dbReference>
<dbReference type="PANTHER" id="PTHR28037">
    <property type="entry name" value="ALCOHOL O-ACETYLTRANSFERASE 1-RELATED"/>
    <property type="match status" value="1"/>
</dbReference>
<dbReference type="PANTHER" id="PTHR28037:SF1">
    <property type="entry name" value="ALCOHOL O-ACETYLTRANSFERASE 1-RELATED"/>
    <property type="match status" value="1"/>
</dbReference>
<dbReference type="Proteomes" id="UP000620104">
    <property type="component" value="Unassembled WGS sequence"/>
</dbReference>
<dbReference type="InterPro" id="IPR023213">
    <property type="entry name" value="CAT-like_dom_sf"/>
</dbReference>
<sequence length="532" mass="58441">MGVMRESNVQPGRKLSYVERMSLSLDLLGKPSLVTYIAVYPSAASMPTMERILERAETLAERYPLLRACVLDARTTKPRWAILPADAVDTRMASLVNDVPIQDVEAFRLEADQKAPDVSRTLENIFDKELHDKHSVSVSGRGLLWRVVRYLGDPKSASHPNLRPAYIALTCNHVISDGRSGQTLLGALLSDKESRASGLQKSIIAPSMQDTINCRPSLGFLFHQVWYEVIVPKLPRFLERRLRIKPCWPAVPPYGGNLDRIEKGDRLAIHHIQLSPDTLKRLKENGKANGVRTLHPTLQIAAVVALWIAVGNGASTPNHSDRHGQLLRVSHATAASHCSPELGHPSVTGNYIGYLLALDKCDGHVDFWQAARDHAKWLHSPGVRRRGCQVMGSLRYIPDGINNTSEGSLRPTGWESFFLDRAGRAPADSLSSSNLGFYALPPGSTRLAWSQATIPGTPLQINIIGHDAGLEVNISRPVNAWVDDSGYEPSEHFSEVYKTVLSKLAGVTTSADGAKTQTVLTYGDIRTMAGRT</sequence>
<comment type="caution">
    <text evidence="1">The sequence shown here is derived from an EMBL/GenBank/DDBJ whole genome shotgun (WGS) entry which is preliminary data.</text>
</comment>
<organism evidence="1 2">
    <name type="scientific">Naganishia liquefaciens</name>
    <dbReference type="NCBI Taxonomy" id="104408"/>
    <lineage>
        <taxon>Eukaryota</taxon>
        <taxon>Fungi</taxon>
        <taxon>Dikarya</taxon>
        <taxon>Basidiomycota</taxon>
        <taxon>Agaricomycotina</taxon>
        <taxon>Tremellomycetes</taxon>
        <taxon>Filobasidiales</taxon>
        <taxon>Filobasidiaceae</taxon>
        <taxon>Naganishia</taxon>
    </lineage>
</organism>
<gene>
    <name evidence="1" type="ORF">NliqN6_2649</name>
</gene>
<evidence type="ECO:0000313" key="1">
    <source>
        <dbReference type="EMBL" id="GHJ86247.1"/>
    </source>
</evidence>
<dbReference type="OrthoDB" id="2150604at2759"/>
<accession>A0A8H3YFI7</accession>
<dbReference type="AlphaFoldDB" id="A0A8H3YFI7"/>